<keyword evidence="4" id="KW-1185">Reference proteome</keyword>
<dbReference type="InterPro" id="IPR056924">
    <property type="entry name" value="SH3_Tf2-1"/>
</dbReference>
<dbReference type="PANTHER" id="PTHR12300">
    <property type="entry name" value="HVA22-LIKE PROTEINS"/>
    <property type="match status" value="1"/>
</dbReference>
<dbReference type="InterPro" id="IPR004345">
    <property type="entry name" value="TB2_DP1_HVA22"/>
</dbReference>
<keyword evidence="1" id="KW-0472">Membrane</keyword>
<reference evidence="4" key="1">
    <citation type="journal article" date="2020" name="Genome Biol.">
        <title>Gamete binning: chromosome-level and haplotype-resolved genome assembly enabled by high-throughput single-cell sequencing of gamete genomes.</title>
        <authorList>
            <person name="Campoy J.A."/>
            <person name="Sun H."/>
            <person name="Goel M."/>
            <person name="Jiao W.-B."/>
            <person name="Folz-Donahue K."/>
            <person name="Wang N."/>
            <person name="Rubio M."/>
            <person name="Liu C."/>
            <person name="Kukat C."/>
            <person name="Ruiz D."/>
            <person name="Huettel B."/>
            <person name="Schneeberger K."/>
        </authorList>
    </citation>
    <scope>NUCLEOTIDE SEQUENCE [LARGE SCALE GENOMIC DNA]</scope>
    <source>
        <strain evidence="4">cv. Rojo Pasion</strain>
    </source>
</reference>
<dbReference type="PROSITE" id="PS50013">
    <property type="entry name" value="CHROMO_2"/>
    <property type="match status" value="1"/>
</dbReference>
<organism evidence="3 4">
    <name type="scientific">Prunus armeniaca</name>
    <name type="common">Apricot</name>
    <name type="synonym">Armeniaca vulgaris</name>
    <dbReference type="NCBI Taxonomy" id="36596"/>
    <lineage>
        <taxon>Eukaryota</taxon>
        <taxon>Viridiplantae</taxon>
        <taxon>Streptophyta</taxon>
        <taxon>Embryophyta</taxon>
        <taxon>Tracheophyta</taxon>
        <taxon>Spermatophyta</taxon>
        <taxon>Magnoliopsida</taxon>
        <taxon>eudicotyledons</taxon>
        <taxon>Gunneridae</taxon>
        <taxon>Pentapetalae</taxon>
        <taxon>rosids</taxon>
        <taxon>fabids</taxon>
        <taxon>Rosales</taxon>
        <taxon>Rosaceae</taxon>
        <taxon>Amygdaloideae</taxon>
        <taxon>Amygdaleae</taxon>
        <taxon>Prunus</taxon>
    </lineage>
</organism>
<gene>
    <name evidence="3" type="ORF">ORAREDHAP_LOCUS51165</name>
</gene>
<dbReference type="InterPro" id="IPR000953">
    <property type="entry name" value="Chromo/chromo_shadow_dom"/>
</dbReference>
<name>A0A6J5YBS0_PRUAR</name>
<dbReference type="Pfam" id="PF24626">
    <property type="entry name" value="SH3_Tf2-1"/>
    <property type="match status" value="1"/>
</dbReference>
<dbReference type="Pfam" id="PF03134">
    <property type="entry name" value="TB2_DP1_HVA22"/>
    <property type="match status" value="1"/>
</dbReference>
<dbReference type="OrthoDB" id="1155018at2759"/>
<protein>
    <recommendedName>
        <fullName evidence="2">Chromo domain-containing protein</fullName>
    </recommendedName>
</protein>
<dbReference type="Proteomes" id="UP000507245">
    <property type="component" value="Unassembled WGS sequence"/>
</dbReference>
<feature type="transmembrane region" description="Helical" evidence="1">
    <location>
        <begin position="170"/>
        <end position="190"/>
    </location>
</feature>
<sequence length="472" mass="53653">MENGKWETPIPIEKSASVSFLCPCFLLVGRTTSRLSSHSETLPFQGLIINLWNKSSSLYGRSCFFTRSCPSLSSSDFKAEDDDKENDTKKLKLKMGFVGLVEFSLQCLDVLAWPLLALLYPLCCSIRAIEANSISDSQRLNAYWVVFSLLLLFEHAFMKFLEWLPLWPHIRLMIVFWLLIPQYGGAFYVYNHLIRPCLSMDLQIVINCFNKPKKSSFDRDNFLAEVERYVKENGPEALENIVASTSEKTKSSPDAKEFKAVSLENKEKTPFEGAYGLKPQNVLDLVPLPEEMKMSDDGEVLTDQVKRVHEEVRAVIKASNESSAAAANQHLKVKDFEEGDMVWVHLKKERFPKGTYHKLKSKMFGPYKVLKKMSSIAYMIELPPDLQISPYFNVSDLYLFEGFDEETISKEAQPMRFLVKWLGKNATENTWIAEYDLKRTVAERYAEVVKAFSPESTSSQPGGGVDAGASVR</sequence>
<evidence type="ECO:0000256" key="1">
    <source>
        <dbReference type="SAM" id="Phobius"/>
    </source>
</evidence>
<dbReference type="SUPFAM" id="SSF54160">
    <property type="entry name" value="Chromo domain-like"/>
    <property type="match status" value="1"/>
</dbReference>
<feature type="transmembrane region" description="Helical" evidence="1">
    <location>
        <begin position="141"/>
        <end position="158"/>
    </location>
</feature>
<evidence type="ECO:0000259" key="2">
    <source>
        <dbReference type="PROSITE" id="PS50013"/>
    </source>
</evidence>
<feature type="domain" description="Chromo" evidence="2">
    <location>
        <begin position="403"/>
        <end position="452"/>
    </location>
</feature>
<dbReference type="EMBL" id="CAEKKB010000008">
    <property type="protein sequence ID" value="CAB4321887.1"/>
    <property type="molecule type" value="Genomic_DNA"/>
</dbReference>
<proteinExistence type="predicted"/>
<dbReference type="AlphaFoldDB" id="A0A6J5YBS0"/>
<evidence type="ECO:0000313" key="4">
    <source>
        <dbReference type="Proteomes" id="UP000507245"/>
    </source>
</evidence>
<keyword evidence="1" id="KW-1133">Transmembrane helix</keyword>
<keyword evidence="1" id="KW-0812">Transmembrane</keyword>
<evidence type="ECO:0000313" key="3">
    <source>
        <dbReference type="EMBL" id="CAB4321887.1"/>
    </source>
</evidence>
<accession>A0A6J5YBS0</accession>
<dbReference type="InterPro" id="IPR016197">
    <property type="entry name" value="Chromo-like_dom_sf"/>
</dbReference>
<dbReference type="PANTHER" id="PTHR12300:SF43">
    <property type="entry name" value="HVA22-LIKE PROTEIN"/>
    <property type="match status" value="1"/>
</dbReference>